<comment type="caution">
    <text evidence="8">The sequence shown here is derived from an EMBL/GenBank/DDBJ whole genome shotgun (WGS) entry which is preliminary data.</text>
</comment>
<gene>
    <name evidence="8" type="primary">FRM2_1</name>
    <name evidence="8" type="ORF">OC846_002081</name>
</gene>
<evidence type="ECO:0000256" key="6">
    <source>
        <dbReference type="ARBA" id="ARBA00023242"/>
    </source>
</evidence>
<proteinExistence type="inferred from homology"/>
<protein>
    <submittedName>
        <fullName evidence="8">Type II nitroreductase</fullName>
    </submittedName>
</protein>
<evidence type="ECO:0000256" key="2">
    <source>
        <dbReference type="ARBA" id="ARBA00004496"/>
    </source>
</evidence>
<reference evidence="8" key="1">
    <citation type="journal article" date="2023" name="PhytoFront">
        <title>Draft Genome Resources of Seven Strains of Tilletia horrida, Causal Agent of Kernel Smut of Rice.</title>
        <authorList>
            <person name="Khanal S."/>
            <person name="Antony Babu S."/>
            <person name="Zhou X.G."/>
        </authorList>
    </citation>
    <scope>NUCLEOTIDE SEQUENCE</scope>
    <source>
        <strain evidence="8">TX6</strain>
    </source>
</reference>
<dbReference type="InterPro" id="IPR029479">
    <property type="entry name" value="Nitroreductase"/>
</dbReference>
<dbReference type="InterPro" id="IPR000415">
    <property type="entry name" value="Nitroreductase-like"/>
</dbReference>
<dbReference type="GO" id="GO:0005634">
    <property type="term" value="C:nucleus"/>
    <property type="evidence" value="ECO:0007669"/>
    <property type="project" value="UniProtKB-SubCell"/>
</dbReference>
<sequence>MTSKTANFLKEISTRRTIYQLSKTPKILDDKDILALVRQTVKNSPSSFNSQSARAVVILGDEHDKFWGETVPAVLKEHIKDEESLKRNLGRLDGFKAAAGSVLFFESQNIVEGFQKNIPAYAHLFPEWSQHGSAMAQIHTWTALELEGYGANLQHYNGAGDAFLKEHDLPSDYKLIAQVVFGAPQGPPGDKEFLPEDERVKSFGAQA</sequence>
<dbReference type="PANTHER" id="PTHR43035">
    <property type="entry name" value="FATTY ACID REPRESSION MUTANT PROTEIN 2-RELATED"/>
    <property type="match status" value="1"/>
</dbReference>
<dbReference type="GO" id="GO:0016491">
    <property type="term" value="F:oxidoreductase activity"/>
    <property type="evidence" value="ECO:0007669"/>
    <property type="project" value="UniProtKB-KW"/>
</dbReference>
<dbReference type="GO" id="GO:0005737">
    <property type="term" value="C:cytoplasm"/>
    <property type="evidence" value="ECO:0007669"/>
    <property type="project" value="UniProtKB-SubCell"/>
</dbReference>
<comment type="similarity">
    <text evidence="3">Belongs to the nitroreductase family.</text>
</comment>
<dbReference type="Pfam" id="PF00881">
    <property type="entry name" value="Nitroreductase"/>
    <property type="match status" value="1"/>
</dbReference>
<dbReference type="Proteomes" id="UP001176517">
    <property type="component" value="Unassembled WGS sequence"/>
</dbReference>
<evidence type="ECO:0000256" key="5">
    <source>
        <dbReference type="ARBA" id="ARBA00023002"/>
    </source>
</evidence>
<dbReference type="Gene3D" id="3.40.109.10">
    <property type="entry name" value="NADH Oxidase"/>
    <property type="match status" value="1"/>
</dbReference>
<keyword evidence="4" id="KW-0963">Cytoplasm</keyword>
<dbReference type="SUPFAM" id="SSF55469">
    <property type="entry name" value="FMN-dependent nitroreductase-like"/>
    <property type="match status" value="1"/>
</dbReference>
<dbReference type="EMBL" id="JAPDMZ010000037">
    <property type="protein sequence ID" value="KAK0554509.1"/>
    <property type="molecule type" value="Genomic_DNA"/>
</dbReference>
<keyword evidence="5" id="KW-0560">Oxidoreductase</keyword>
<dbReference type="AlphaFoldDB" id="A0AAN6GRP6"/>
<keyword evidence="6" id="KW-0539">Nucleus</keyword>
<dbReference type="InterPro" id="IPR033877">
    <property type="entry name" value="Frm2/Hbn1"/>
</dbReference>
<dbReference type="CDD" id="cd02140">
    <property type="entry name" value="Frm2-like"/>
    <property type="match status" value="1"/>
</dbReference>
<evidence type="ECO:0000313" key="8">
    <source>
        <dbReference type="EMBL" id="KAK0554509.1"/>
    </source>
</evidence>
<comment type="subcellular location">
    <subcellularLocation>
        <location evidence="2">Cytoplasm</location>
    </subcellularLocation>
    <subcellularLocation>
        <location evidence="1">Nucleus</location>
    </subcellularLocation>
</comment>
<evidence type="ECO:0000259" key="7">
    <source>
        <dbReference type="Pfam" id="PF00881"/>
    </source>
</evidence>
<keyword evidence="9" id="KW-1185">Reference proteome</keyword>
<evidence type="ECO:0000256" key="4">
    <source>
        <dbReference type="ARBA" id="ARBA00022490"/>
    </source>
</evidence>
<evidence type="ECO:0000256" key="3">
    <source>
        <dbReference type="ARBA" id="ARBA00007118"/>
    </source>
</evidence>
<name>A0AAN6GRP6_9BASI</name>
<evidence type="ECO:0000313" key="9">
    <source>
        <dbReference type="Proteomes" id="UP001176517"/>
    </source>
</evidence>
<dbReference type="PANTHER" id="PTHR43035:SF1">
    <property type="entry name" value="FATTY ACID REPRESSION MUTANT PROTEIN 2-RELATED"/>
    <property type="match status" value="1"/>
</dbReference>
<dbReference type="GO" id="GO:0034599">
    <property type="term" value="P:cellular response to oxidative stress"/>
    <property type="evidence" value="ECO:0007669"/>
    <property type="project" value="InterPro"/>
</dbReference>
<dbReference type="FunFam" id="3.40.109.10:FF:000001">
    <property type="entry name" value="Nitroreductase family"/>
    <property type="match status" value="1"/>
</dbReference>
<organism evidence="8 9">
    <name type="scientific">Tilletia horrida</name>
    <dbReference type="NCBI Taxonomy" id="155126"/>
    <lineage>
        <taxon>Eukaryota</taxon>
        <taxon>Fungi</taxon>
        <taxon>Dikarya</taxon>
        <taxon>Basidiomycota</taxon>
        <taxon>Ustilaginomycotina</taxon>
        <taxon>Exobasidiomycetes</taxon>
        <taxon>Tilletiales</taxon>
        <taxon>Tilletiaceae</taxon>
        <taxon>Tilletia</taxon>
    </lineage>
</organism>
<evidence type="ECO:0000256" key="1">
    <source>
        <dbReference type="ARBA" id="ARBA00004123"/>
    </source>
</evidence>
<feature type="domain" description="Nitroreductase" evidence="7">
    <location>
        <begin position="12"/>
        <end position="182"/>
    </location>
</feature>
<accession>A0AAN6GRP6</accession>